<evidence type="ECO:0000313" key="7">
    <source>
        <dbReference type="EMBL" id="MEP0818371.1"/>
    </source>
</evidence>
<sequence>MTQAANHNADSSKDLAIPFAIVIGASAGGVEALVRLVKKLPANLSAAVFIVVHFPPYGKSVLPQILNRSGSLRAKHAEDGDGILPGHIYVAPPGYHLLLRQNSMFLSHGPRENGHRPAIDLLFRSAAKAYQSRAIGVVLSGALDDGTVGLELIKSKGGIAIAQDPNEAVFDSMPRSAIANVEIDYVLPATDIASILTKLVSSPLTEKPMPPDETQIEQEAEVVAADKAASEQGENANRASAVTCPECGGVLWEIRNDNLVRFRCHVGHAYSLDSLISEQADMVEQALWAAVRALEEKAALARRMSSHARQQNYAHTENQFQERAHEAEKSANLLRQILFQSSRNSEANQAS</sequence>
<evidence type="ECO:0000259" key="6">
    <source>
        <dbReference type="PROSITE" id="PS50122"/>
    </source>
</evidence>
<feature type="active site" evidence="4">
    <location>
        <position position="145"/>
    </location>
</feature>
<proteinExistence type="predicted"/>
<keyword evidence="5" id="KW-1133">Transmembrane helix</keyword>
<dbReference type="RefSeq" id="WP_199299271.1">
    <property type="nucleotide sequence ID" value="NZ_JAMPKM010000008.1"/>
</dbReference>
<dbReference type="EC" id="3.1.1.61" evidence="2"/>
<evidence type="ECO:0000256" key="3">
    <source>
        <dbReference type="ARBA" id="ARBA00048267"/>
    </source>
</evidence>
<accession>A0ABV0J9A8</accession>
<reference evidence="7 8" key="1">
    <citation type="submission" date="2022-04" db="EMBL/GenBank/DDBJ databases">
        <title>Positive selection, recombination, and allopatry shape intraspecific diversity of widespread and dominant cyanobacteria.</title>
        <authorList>
            <person name="Wei J."/>
            <person name="Shu W."/>
            <person name="Hu C."/>
        </authorList>
    </citation>
    <scope>NUCLEOTIDE SEQUENCE [LARGE SCALE GENOMIC DNA]</scope>
    <source>
        <strain evidence="7 8">GB2-A4</strain>
    </source>
</reference>
<evidence type="ECO:0000256" key="2">
    <source>
        <dbReference type="ARBA" id="ARBA00039140"/>
    </source>
</evidence>
<dbReference type="InterPro" id="IPR000673">
    <property type="entry name" value="Sig_transdc_resp-reg_Me-estase"/>
</dbReference>
<gene>
    <name evidence="7" type="ORF">NC998_14820</name>
</gene>
<dbReference type="CDD" id="cd16433">
    <property type="entry name" value="CheB"/>
    <property type="match status" value="1"/>
</dbReference>
<dbReference type="SUPFAM" id="SSF52738">
    <property type="entry name" value="Methylesterase CheB, C-terminal domain"/>
    <property type="match status" value="1"/>
</dbReference>
<keyword evidence="5" id="KW-0812">Transmembrane</keyword>
<dbReference type="Gene3D" id="3.40.50.180">
    <property type="entry name" value="Methylesterase CheB, C-terminal domain"/>
    <property type="match status" value="1"/>
</dbReference>
<dbReference type="PANTHER" id="PTHR42872">
    <property type="entry name" value="PROTEIN-GLUTAMATE METHYLESTERASE/PROTEIN-GLUTAMINE GLUTAMINASE"/>
    <property type="match status" value="1"/>
</dbReference>
<dbReference type="InterPro" id="IPR035909">
    <property type="entry name" value="CheB_C"/>
</dbReference>
<dbReference type="EMBL" id="JAMPKM010000008">
    <property type="protein sequence ID" value="MEP0818371.1"/>
    <property type="molecule type" value="Genomic_DNA"/>
</dbReference>
<evidence type="ECO:0000256" key="4">
    <source>
        <dbReference type="PROSITE-ProRule" id="PRU00050"/>
    </source>
</evidence>
<dbReference type="InterPro" id="IPR011247">
    <property type="entry name" value="Chemotax_prot-Glu_Me-esterase"/>
</dbReference>
<dbReference type="PIRSF" id="PIRSF036461">
    <property type="entry name" value="Chmtx_methlestr"/>
    <property type="match status" value="1"/>
</dbReference>
<feature type="active site" evidence="4">
    <location>
        <position position="53"/>
    </location>
</feature>
<feature type="active site" evidence="4">
    <location>
        <position position="26"/>
    </location>
</feature>
<dbReference type="Pfam" id="PF01339">
    <property type="entry name" value="CheB_methylest"/>
    <property type="match status" value="1"/>
</dbReference>
<keyword evidence="8" id="KW-1185">Reference proteome</keyword>
<dbReference type="Proteomes" id="UP001464891">
    <property type="component" value="Unassembled WGS sequence"/>
</dbReference>
<keyword evidence="1 4" id="KW-0378">Hydrolase</keyword>
<feature type="transmembrane region" description="Helical" evidence="5">
    <location>
        <begin position="15"/>
        <end position="34"/>
    </location>
</feature>
<protein>
    <recommendedName>
        <fullName evidence="2">protein-glutamate methylesterase</fullName>
        <ecNumber evidence="2">3.1.1.61</ecNumber>
    </recommendedName>
</protein>
<dbReference type="PROSITE" id="PS50122">
    <property type="entry name" value="CHEB"/>
    <property type="match status" value="1"/>
</dbReference>
<feature type="domain" description="CheB-type methylesterase" evidence="6">
    <location>
        <begin position="21"/>
        <end position="203"/>
    </location>
</feature>
<evidence type="ECO:0000313" key="8">
    <source>
        <dbReference type="Proteomes" id="UP001464891"/>
    </source>
</evidence>
<evidence type="ECO:0000256" key="5">
    <source>
        <dbReference type="SAM" id="Phobius"/>
    </source>
</evidence>
<comment type="catalytic activity">
    <reaction evidence="3">
        <text>[protein]-L-glutamate 5-O-methyl ester + H2O = L-glutamyl-[protein] + methanol + H(+)</text>
        <dbReference type="Rhea" id="RHEA:23236"/>
        <dbReference type="Rhea" id="RHEA-COMP:10208"/>
        <dbReference type="Rhea" id="RHEA-COMP:10311"/>
        <dbReference type="ChEBI" id="CHEBI:15377"/>
        <dbReference type="ChEBI" id="CHEBI:15378"/>
        <dbReference type="ChEBI" id="CHEBI:17790"/>
        <dbReference type="ChEBI" id="CHEBI:29973"/>
        <dbReference type="ChEBI" id="CHEBI:82795"/>
        <dbReference type="EC" id="3.1.1.61"/>
    </reaction>
</comment>
<name>A0ABV0J9A8_9CYAN</name>
<evidence type="ECO:0000256" key="1">
    <source>
        <dbReference type="ARBA" id="ARBA00022801"/>
    </source>
</evidence>
<organism evidence="7 8">
    <name type="scientific">Trichocoleus desertorum GB2-A4</name>
    <dbReference type="NCBI Taxonomy" id="2933944"/>
    <lineage>
        <taxon>Bacteria</taxon>
        <taxon>Bacillati</taxon>
        <taxon>Cyanobacteriota</taxon>
        <taxon>Cyanophyceae</taxon>
        <taxon>Leptolyngbyales</taxon>
        <taxon>Trichocoleusaceae</taxon>
        <taxon>Trichocoleus</taxon>
    </lineage>
</organism>
<comment type="caution">
    <text evidence="7">The sequence shown here is derived from an EMBL/GenBank/DDBJ whole genome shotgun (WGS) entry which is preliminary data.</text>
</comment>
<keyword evidence="4" id="KW-0145">Chemotaxis</keyword>
<dbReference type="PANTHER" id="PTHR42872:SF6">
    <property type="entry name" value="PROTEIN-GLUTAMATE METHYLESTERASE_PROTEIN-GLUTAMINE GLUTAMINASE"/>
    <property type="match status" value="1"/>
</dbReference>
<keyword evidence="5" id="KW-0472">Membrane</keyword>